<dbReference type="AlphaFoldDB" id="A0A9P2T7X9"/>
<comment type="caution">
    <text evidence="2">The sequence shown here is derived from an EMBL/GenBank/DDBJ whole genome shotgun (WGS) entry which is preliminary data.</text>
</comment>
<dbReference type="InterPro" id="IPR013096">
    <property type="entry name" value="Cupin_2"/>
</dbReference>
<dbReference type="EMBL" id="AOSG01000085">
    <property type="protein sequence ID" value="EOR70108.1"/>
    <property type="molecule type" value="Genomic_DNA"/>
</dbReference>
<dbReference type="Pfam" id="PF07883">
    <property type="entry name" value="Cupin_2"/>
    <property type="match status" value="1"/>
</dbReference>
<dbReference type="InterPro" id="IPR011051">
    <property type="entry name" value="RmlC_Cupin_sf"/>
</dbReference>
<dbReference type="SUPFAM" id="SSF51182">
    <property type="entry name" value="RmlC-like cupins"/>
    <property type="match status" value="1"/>
</dbReference>
<evidence type="ECO:0000259" key="1">
    <source>
        <dbReference type="Pfam" id="PF07883"/>
    </source>
</evidence>
<name>A0A9P2T7X9_THEFU</name>
<feature type="domain" description="Cupin type-2" evidence="1">
    <location>
        <begin position="75"/>
        <end position="141"/>
    </location>
</feature>
<gene>
    <name evidence="2" type="ORF">TM51_14526</name>
</gene>
<proteinExistence type="predicted"/>
<evidence type="ECO:0000313" key="2">
    <source>
        <dbReference type="EMBL" id="EOR70108.1"/>
    </source>
</evidence>
<evidence type="ECO:0000313" key="3">
    <source>
        <dbReference type="Proteomes" id="UP000014184"/>
    </source>
</evidence>
<reference evidence="2 3" key="1">
    <citation type="journal article" date="2013" name="Genome Announc.">
        <title>Draft Genome Sequence of the Lignocellulose Decomposer Thermobifida fusca Strain TM51.</title>
        <authorList>
            <person name="Toth A."/>
            <person name="Barna T."/>
            <person name="Nagy I."/>
            <person name="Horvath B."/>
            <person name="Nagy I."/>
            <person name="Tancsics A."/>
            <person name="Kriszt B."/>
            <person name="Baka E."/>
            <person name="Fekete C."/>
            <person name="Kukolya J."/>
        </authorList>
    </citation>
    <scope>NUCLEOTIDE SEQUENCE [LARGE SCALE GENOMIC DNA]</scope>
    <source>
        <strain evidence="2 3">TM51</strain>
    </source>
</reference>
<dbReference type="Proteomes" id="UP000014184">
    <property type="component" value="Unassembled WGS sequence"/>
</dbReference>
<sequence>MSAVPILEENRSATSLHIDAGPADIAELKRLTRGGARALNEQFDDDSHLNEIIPKPWGYEYRAYVDDFFDLWSLHIDVSHSTSTHAHPRKLTYLLCLSGEGVTAGLEREFPVKPGSIVRIAPGAFHSTRNTGSEALELIEVEVPRNKYDLMRLRDDYNRAGKSYESTSLVEEKFPLKPTRRLPNAKVRSGSPDGKFHFEIRTGMDVFYRRRPEDIFYIPLCVSGVVYSDIRILANSSENSRPEPDKNYLCVSRAN</sequence>
<dbReference type="RefSeq" id="WP_011293250.1">
    <property type="nucleotide sequence ID" value="NZ_AOSG01000085.1"/>
</dbReference>
<dbReference type="CDD" id="cd02208">
    <property type="entry name" value="cupin_RmlC-like"/>
    <property type="match status" value="1"/>
</dbReference>
<accession>A0A9P2T7X9</accession>
<dbReference type="Gene3D" id="2.60.120.10">
    <property type="entry name" value="Jelly Rolls"/>
    <property type="match status" value="1"/>
</dbReference>
<dbReference type="InterPro" id="IPR014710">
    <property type="entry name" value="RmlC-like_jellyroll"/>
</dbReference>
<keyword evidence="3" id="KW-1185">Reference proteome</keyword>
<organism evidence="2 3">
    <name type="scientific">Thermobifida fusca TM51</name>
    <dbReference type="NCBI Taxonomy" id="1169414"/>
    <lineage>
        <taxon>Bacteria</taxon>
        <taxon>Bacillati</taxon>
        <taxon>Actinomycetota</taxon>
        <taxon>Actinomycetes</taxon>
        <taxon>Streptosporangiales</taxon>
        <taxon>Nocardiopsidaceae</taxon>
        <taxon>Thermobifida</taxon>
    </lineage>
</organism>
<protein>
    <recommendedName>
        <fullName evidence="1">Cupin type-2 domain-containing protein</fullName>
    </recommendedName>
</protein>